<evidence type="ECO:0000313" key="2">
    <source>
        <dbReference type="Proteomes" id="UP001175227"/>
    </source>
</evidence>
<accession>A0AA39TRL5</accession>
<evidence type="ECO:0000313" key="1">
    <source>
        <dbReference type="EMBL" id="KAK0464158.1"/>
    </source>
</evidence>
<gene>
    <name evidence="1" type="ORF">IW261DRAFT_1598747</name>
</gene>
<proteinExistence type="predicted"/>
<dbReference type="EMBL" id="JAUEPR010000100">
    <property type="protein sequence ID" value="KAK0464158.1"/>
    <property type="molecule type" value="Genomic_DNA"/>
</dbReference>
<reference evidence="1" key="1">
    <citation type="submission" date="2023-06" db="EMBL/GenBank/DDBJ databases">
        <authorList>
            <consortium name="Lawrence Berkeley National Laboratory"/>
            <person name="Ahrendt S."/>
            <person name="Sahu N."/>
            <person name="Indic B."/>
            <person name="Wong-Bajracharya J."/>
            <person name="Merenyi Z."/>
            <person name="Ke H.-M."/>
            <person name="Monk M."/>
            <person name="Kocsube S."/>
            <person name="Drula E."/>
            <person name="Lipzen A."/>
            <person name="Balint B."/>
            <person name="Henrissat B."/>
            <person name="Andreopoulos B."/>
            <person name="Martin F.M."/>
            <person name="Harder C.B."/>
            <person name="Rigling D."/>
            <person name="Ford K.L."/>
            <person name="Foster G.D."/>
            <person name="Pangilinan J."/>
            <person name="Papanicolaou A."/>
            <person name="Barry K."/>
            <person name="LaButti K."/>
            <person name="Viragh M."/>
            <person name="Koriabine M."/>
            <person name="Yan M."/>
            <person name="Riley R."/>
            <person name="Champramary S."/>
            <person name="Plett K.L."/>
            <person name="Tsai I.J."/>
            <person name="Slot J."/>
            <person name="Sipos G."/>
            <person name="Plett J."/>
            <person name="Nagy L.G."/>
            <person name="Grigoriev I.V."/>
        </authorList>
    </citation>
    <scope>NUCLEOTIDE SEQUENCE</scope>
    <source>
        <strain evidence="1">ICMP 16352</strain>
    </source>
</reference>
<dbReference type="Proteomes" id="UP001175227">
    <property type="component" value="Unassembled WGS sequence"/>
</dbReference>
<dbReference type="AlphaFoldDB" id="A0AA39TRL5"/>
<keyword evidence="2" id="KW-1185">Reference proteome</keyword>
<sequence length="332" mass="35593">MGVVTIGYEGGGYLVQRRRRHEDNIDNALEKSSPQLKARRMGIGRVGAGRTVTTGLATVYMAVMLHLNGISIFTAVPDALLKNGGDGEQRTNMGSLATVPTMSRIGLAAVVTAAKVLEVGQERSPLILTLALPVRRRDCIIDVGVDSDVKIFHGLVSSSEGTSPQPLSFLAVITRLSVHLQLQHDPRNTQARRLHRFPIPPTTMVANLYTASVQGAAWTSVLSQVTAIVSSAIVMRPAIAITIPLGARLPTVHTIHRVNAVDTAESGSLLSVWGVLDAIDIAVIWGRREEVMVTVTALDVAANVELDVDDIELVEKLVERLVVLENCEPSSG</sequence>
<name>A0AA39TRL5_9AGAR</name>
<comment type="caution">
    <text evidence="1">The sequence shown here is derived from an EMBL/GenBank/DDBJ whole genome shotgun (WGS) entry which is preliminary data.</text>
</comment>
<organism evidence="1 2">
    <name type="scientific">Armillaria novae-zelandiae</name>
    <dbReference type="NCBI Taxonomy" id="153914"/>
    <lineage>
        <taxon>Eukaryota</taxon>
        <taxon>Fungi</taxon>
        <taxon>Dikarya</taxon>
        <taxon>Basidiomycota</taxon>
        <taxon>Agaricomycotina</taxon>
        <taxon>Agaricomycetes</taxon>
        <taxon>Agaricomycetidae</taxon>
        <taxon>Agaricales</taxon>
        <taxon>Marasmiineae</taxon>
        <taxon>Physalacriaceae</taxon>
        <taxon>Armillaria</taxon>
    </lineage>
</organism>
<protein>
    <submittedName>
        <fullName evidence="1">Uncharacterized protein</fullName>
    </submittedName>
</protein>